<name>A0A1W5ZX66_9BACI</name>
<evidence type="ECO:0000256" key="1">
    <source>
        <dbReference type="SAM" id="Phobius"/>
    </source>
</evidence>
<evidence type="ECO:0000313" key="2">
    <source>
        <dbReference type="EMBL" id="ARI77874.1"/>
    </source>
</evidence>
<feature type="transmembrane region" description="Helical" evidence="1">
    <location>
        <begin position="12"/>
        <end position="32"/>
    </location>
</feature>
<reference evidence="2 3" key="1">
    <citation type="submission" date="2017-04" db="EMBL/GenBank/DDBJ databases">
        <title>The whole genome sequencing and assembly of Halobacillus mangrovi strain.</title>
        <authorList>
            <person name="Lee S.-J."/>
            <person name="Park M.-K."/>
            <person name="Kim J.-Y."/>
            <person name="Lee Y.-J."/>
            <person name="Yi H."/>
            <person name="Bahn Y.-S."/>
            <person name="Kim J.F."/>
            <person name="Lee D.-W."/>
        </authorList>
    </citation>
    <scope>NUCLEOTIDE SEQUENCE [LARGE SCALE GENOMIC DNA]</scope>
    <source>
        <strain evidence="2 3">KTB 131</strain>
    </source>
</reference>
<protein>
    <submittedName>
        <fullName evidence="2">Uncharacterized protein</fullName>
    </submittedName>
</protein>
<organism evidence="2 3">
    <name type="scientific">Halobacillus mangrovi</name>
    <dbReference type="NCBI Taxonomy" id="402384"/>
    <lineage>
        <taxon>Bacteria</taxon>
        <taxon>Bacillati</taxon>
        <taxon>Bacillota</taxon>
        <taxon>Bacilli</taxon>
        <taxon>Bacillales</taxon>
        <taxon>Bacillaceae</taxon>
        <taxon>Halobacillus</taxon>
    </lineage>
</organism>
<dbReference type="EMBL" id="CP020772">
    <property type="protein sequence ID" value="ARI77874.1"/>
    <property type="molecule type" value="Genomic_DNA"/>
</dbReference>
<sequence length="195" mass="22952">MIALVKGKKARILIYIMLLLIVLLGMGSYQYYQKVKKESRQFDIFLNHLYFSVDHSITKFNNILEKDPENGELDEALRFLEQDLIKTHTIIEDARDLLDYEIPNTYFFYEITYILNGYDIKDTTDTAPMSEVGKLDEKETQILETYRDHLLDAKEAMYSAETLQENPELSMNDVNEIIATYLTQSTEDIYRKSFR</sequence>
<keyword evidence="1" id="KW-0812">Transmembrane</keyword>
<keyword evidence="1" id="KW-1133">Transmembrane helix</keyword>
<dbReference type="Proteomes" id="UP000192527">
    <property type="component" value="Chromosome"/>
</dbReference>
<gene>
    <name evidence="2" type="ORF">HM131_13905</name>
</gene>
<accession>A0A1W5ZX66</accession>
<dbReference type="STRING" id="402384.HM131_13905"/>
<dbReference type="KEGG" id="hmn:HM131_13905"/>
<proteinExistence type="predicted"/>
<evidence type="ECO:0000313" key="3">
    <source>
        <dbReference type="Proteomes" id="UP000192527"/>
    </source>
</evidence>
<keyword evidence="1" id="KW-0472">Membrane</keyword>
<dbReference type="RefSeq" id="WP_085030335.1">
    <property type="nucleotide sequence ID" value="NZ_CP020772.1"/>
</dbReference>
<keyword evidence="3" id="KW-1185">Reference proteome</keyword>
<dbReference type="AlphaFoldDB" id="A0A1W5ZX66"/>